<evidence type="ECO:0000313" key="2">
    <source>
        <dbReference type="Proteomes" id="UP000036987"/>
    </source>
</evidence>
<gene>
    <name evidence="1" type="ORF">ZOSMA_102G00130</name>
</gene>
<dbReference type="Proteomes" id="UP000036987">
    <property type="component" value="Unassembled WGS sequence"/>
</dbReference>
<sequence length="52" mass="5722">MPIYMLLVVQCLFSDGSVFSASLHACLVLLRGISSTGMGDSPRFFFLFMVIC</sequence>
<accession>A0A0K9Q545</accession>
<proteinExistence type="predicted"/>
<keyword evidence="2" id="KW-1185">Reference proteome</keyword>
<organism evidence="1 2">
    <name type="scientific">Zostera marina</name>
    <name type="common">Eelgrass</name>
    <dbReference type="NCBI Taxonomy" id="29655"/>
    <lineage>
        <taxon>Eukaryota</taxon>
        <taxon>Viridiplantae</taxon>
        <taxon>Streptophyta</taxon>
        <taxon>Embryophyta</taxon>
        <taxon>Tracheophyta</taxon>
        <taxon>Spermatophyta</taxon>
        <taxon>Magnoliopsida</taxon>
        <taxon>Liliopsida</taxon>
        <taxon>Zosteraceae</taxon>
        <taxon>Zostera</taxon>
    </lineage>
</organism>
<evidence type="ECO:0000313" key="1">
    <source>
        <dbReference type="EMBL" id="KMZ76401.1"/>
    </source>
</evidence>
<dbReference type="AlphaFoldDB" id="A0A0K9Q545"/>
<dbReference type="EMBL" id="LFYR01000036">
    <property type="protein sequence ID" value="KMZ76401.1"/>
    <property type="molecule type" value="Genomic_DNA"/>
</dbReference>
<name>A0A0K9Q545_ZOSMR</name>
<comment type="caution">
    <text evidence="1">The sequence shown here is derived from an EMBL/GenBank/DDBJ whole genome shotgun (WGS) entry which is preliminary data.</text>
</comment>
<protein>
    <submittedName>
        <fullName evidence="1">Uncharacterized protein</fullName>
    </submittedName>
</protein>
<reference evidence="2" key="1">
    <citation type="journal article" date="2016" name="Nature">
        <title>The genome of the seagrass Zostera marina reveals angiosperm adaptation to the sea.</title>
        <authorList>
            <person name="Olsen J.L."/>
            <person name="Rouze P."/>
            <person name="Verhelst B."/>
            <person name="Lin Y.-C."/>
            <person name="Bayer T."/>
            <person name="Collen J."/>
            <person name="Dattolo E."/>
            <person name="De Paoli E."/>
            <person name="Dittami S."/>
            <person name="Maumus F."/>
            <person name="Michel G."/>
            <person name="Kersting A."/>
            <person name="Lauritano C."/>
            <person name="Lohaus R."/>
            <person name="Toepel M."/>
            <person name="Tonon T."/>
            <person name="Vanneste K."/>
            <person name="Amirebrahimi M."/>
            <person name="Brakel J."/>
            <person name="Bostroem C."/>
            <person name="Chovatia M."/>
            <person name="Grimwood J."/>
            <person name="Jenkins J.W."/>
            <person name="Jueterbock A."/>
            <person name="Mraz A."/>
            <person name="Stam W.T."/>
            <person name="Tice H."/>
            <person name="Bornberg-Bauer E."/>
            <person name="Green P.J."/>
            <person name="Pearson G.A."/>
            <person name="Procaccini G."/>
            <person name="Duarte C.M."/>
            <person name="Schmutz J."/>
            <person name="Reusch T.B.H."/>
            <person name="Van de Peer Y."/>
        </authorList>
    </citation>
    <scope>NUCLEOTIDE SEQUENCE [LARGE SCALE GENOMIC DNA]</scope>
    <source>
        <strain evidence="2">cv. Finnish</strain>
    </source>
</reference>